<dbReference type="InterPro" id="IPR023885">
    <property type="entry name" value="4Fe4S-binding_SPASM_dom"/>
</dbReference>
<sequence>MAKAGARLTILPNGDAMYCCGHPITQSEAQWFFKVGNISQDSLVDIVKRIRRNALVLALRYAGPLAILKEHGIEVNKDFKMPCEVCYYIATRGYRLDKLKLIKLARIA</sequence>
<comment type="caution">
    <text evidence="2">The sequence shown here is derived from an EMBL/GenBank/DDBJ whole genome shotgun (WGS) entry which is preliminary data.</text>
</comment>
<dbReference type="Proteomes" id="UP000554766">
    <property type="component" value="Unassembled WGS sequence"/>
</dbReference>
<keyword evidence="3" id="KW-1185">Reference proteome</keyword>
<evidence type="ECO:0000313" key="2">
    <source>
        <dbReference type="EMBL" id="NYR16081.1"/>
    </source>
</evidence>
<dbReference type="EMBL" id="JAAVJF010000004">
    <property type="protein sequence ID" value="NYR16081.1"/>
    <property type="molecule type" value="Genomic_DNA"/>
</dbReference>
<dbReference type="AlphaFoldDB" id="A0A7L4PB22"/>
<name>A0A7L4PB22_9CREN</name>
<accession>A0A7L4PB22</accession>
<dbReference type="CDD" id="cd21109">
    <property type="entry name" value="SPASM"/>
    <property type="match status" value="1"/>
</dbReference>
<organism evidence="2 3">
    <name type="scientific">Pyrobaculum arsenaticum</name>
    <dbReference type="NCBI Taxonomy" id="121277"/>
    <lineage>
        <taxon>Archaea</taxon>
        <taxon>Thermoproteota</taxon>
        <taxon>Thermoprotei</taxon>
        <taxon>Thermoproteales</taxon>
        <taxon>Thermoproteaceae</taxon>
        <taxon>Pyrobaculum</taxon>
    </lineage>
</organism>
<protein>
    <recommendedName>
        <fullName evidence="1">4Fe4S-binding SPASM domain-containing protein</fullName>
    </recommendedName>
</protein>
<gene>
    <name evidence="2" type="ORF">HC235_09105</name>
</gene>
<dbReference type="Pfam" id="PF13186">
    <property type="entry name" value="SPASM"/>
    <property type="match status" value="1"/>
</dbReference>
<feature type="domain" description="4Fe4S-binding SPASM" evidence="1">
    <location>
        <begin position="7"/>
        <end position="54"/>
    </location>
</feature>
<evidence type="ECO:0000259" key="1">
    <source>
        <dbReference type="Pfam" id="PF13186"/>
    </source>
</evidence>
<reference evidence="2 3" key="1">
    <citation type="journal article" date="2020" name="Nat. Commun.">
        <title>The structures of two archaeal type IV pili illuminate evolutionary relationships.</title>
        <authorList>
            <person name="Wang F."/>
            <person name="Baquero D.P."/>
            <person name="Su Z."/>
            <person name="Beltran L.C."/>
            <person name="Prangishvili D."/>
            <person name="Krupovic M."/>
            <person name="Egelman E.H."/>
        </authorList>
    </citation>
    <scope>NUCLEOTIDE SEQUENCE [LARGE SCALE GENOMIC DNA]</scope>
    <source>
        <strain evidence="2 3">2GA</strain>
    </source>
</reference>
<evidence type="ECO:0000313" key="3">
    <source>
        <dbReference type="Proteomes" id="UP000554766"/>
    </source>
</evidence>
<proteinExistence type="predicted"/>